<dbReference type="Proteomes" id="UP001642540">
    <property type="component" value="Unassembled WGS sequence"/>
</dbReference>
<keyword evidence="5" id="KW-1185">Reference proteome</keyword>
<keyword evidence="1" id="KW-0325">Glycoprotein</keyword>
<dbReference type="Gene3D" id="3.40.50.1820">
    <property type="entry name" value="alpha/beta hydrolase"/>
    <property type="match status" value="1"/>
</dbReference>
<organism evidence="4 5">
    <name type="scientific">Orchesella dallaii</name>
    <dbReference type="NCBI Taxonomy" id="48710"/>
    <lineage>
        <taxon>Eukaryota</taxon>
        <taxon>Metazoa</taxon>
        <taxon>Ecdysozoa</taxon>
        <taxon>Arthropoda</taxon>
        <taxon>Hexapoda</taxon>
        <taxon>Collembola</taxon>
        <taxon>Entomobryomorpha</taxon>
        <taxon>Entomobryoidea</taxon>
        <taxon>Orchesellidae</taxon>
        <taxon>Orchesellinae</taxon>
        <taxon>Orchesella</taxon>
    </lineage>
</organism>
<comment type="caution">
    <text evidence="4">The sequence shown here is derived from an EMBL/GenBank/DDBJ whole genome shotgun (WGS) entry which is preliminary data.</text>
</comment>
<gene>
    <name evidence="4" type="ORF">ODALV1_LOCUS8080</name>
</gene>
<keyword evidence="2" id="KW-0812">Transmembrane</keyword>
<keyword evidence="2" id="KW-1133">Transmembrane helix</keyword>
<dbReference type="EMBL" id="CAXLJM020000025">
    <property type="protein sequence ID" value="CAL8091977.1"/>
    <property type="molecule type" value="Genomic_DNA"/>
</dbReference>
<dbReference type="InterPro" id="IPR002018">
    <property type="entry name" value="CarbesteraseB"/>
</dbReference>
<protein>
    <recommendedName>
        <fullName evidence="3">Carboxylesterase type B domain-containing protein</fullName>
    </recommendedName>
</protein>
<dbReference type="Pfam" id="PF00135">
    <property type="entry name" value="COesterase"/>
    <property type="match status" value="1"/>
</dbReference>
<reference evidence="4 5" key="1">
    <citation type="submission" date="2024-08" db="EMBL/GenBank/DDBJ databases">
        <authorList>
            <person name="Cucini C."/>
            <person name="Frati F."/>
        </authorList>
    </citation>
    <scope>NUCLEOTIDE SEQUENCE [LARGE SCALE GENOMIC DNA]</scope>
</reference>
<dbReference type="InterPro" id="IPR029058">
    <property type="entry name" value="AB_hydrolase_fold"/>
</dbReference>
<dbReference type="PANTHER" id="PTHR11559">
    <property type="entry name" value="CARBOXYLESTERASE"/>
    <property type="match status" value="1"/>
</dbReference>
<accession>A0ABP1QAK5</accession>
<dbReference type="SUPFAM" id="SSF53474">
    <property type="entry name" value="alpha/beta-Hydrolases"/>
    <property type="match status" value="1"/>
</dbReference>
<feature type="transmembrane region" description="Helical" evidence="2">
    <location>
        <begin position="79"/>
        <end position="101"/>
    </location>
</feature>
<name>A0ABP1QAK5_9HEXA</name>
<dbReference type="InterPro" id="IPR050309">
    <property type="entry name" value="Type-B_Carboxylest/Lipase"/>
</dbReference>
<proteinExistence type="predicted"/>
<evidence type="ECO:0000259" key="3">
    <source>
        <dbReference type="Pfam" id="PF00135"/>
    </source>
</evidence>
<evidence type="ECO:0000313" key="4">
    <source>
        <dbReference type="EMBL" id="CAL8091977.1"/>
    </source>
</evidence>
<evidence type="ECO:0000256" key="2">
    <source>
        <dbReference type="SAM" id="Phobius"/>
    </source>
</evidence>
<feature type="domain" description="Carboxylesterase type B" evidence="3">
    <location>
        <begin position="134"/>
        <end position="638"/>
    </location>
</feature>
<evidence type="ECO:0000313" key="5">
    <source>
        <dbReference type="Proteomes" id="UP001642540"/>
    </source>
</evidence>
<sequence length="649" mass="72485">MFGCGWKSSSLLFPVGGCVTRNLVSKPFKMVIQQEQEGTPLNLNKNRGYSYELVEAGSSSGSSDDKYDSPEEKRARKMLVYAIPAIGFIVVAVALVIVFALPSFTPENNNTTQNILKATFEEGTSAEGNKYVDLKSTKGRLRGYFRNSRQGREFLAFYKVPYAQPPLETLRFLDPQPVESWEGLRDVKEVAPQCIQKGKYSEIIEAVGEEDCLYMNIYTPSVEKEEVYPTLVYIHGGAYTDGNGSRYGAEYFLDEDVVLITFQFRLGTLSFLNSEDGVFPGNLGFKDQVMVLRWVKDNVASYGGDPNRVTIFGNSGGGASASFLMVSPLSSGLFHRAISQSGTAFCNMGEIPLVNPVLTVQEVGKELNCSTDTTTQLLECLRTKTAAELAVVRTPNSVFGLSIDSNSSNPFMPDSPRNLHKNKKAHQVPYIVGINSAELVGAALGILYDNELVANLNENWSEYAPELLTLGDMSKEEIDSIKTFYFGNEPIGNETIANLTNLRSDTEFNYCSYLAATIHGESSDTFLYYLSKPAPKSYAKKAIESFNVSSYGFVSHADEVQFLFPYSGYPEILYEDPNHYHFSEYFVRLWAQFATNGHPSGMDGLEWRKSTSREDTFWLELNDNPGETHLLDERMRFWDQFSASQLNFE</sequence>
<evidence type="ECO:0000256" key="1">
    <source>
        <dbReference type="ARBA" id="ARBA00023180"/>
    </source>
</evidence>
<keyword evidence="2" id="KW-0472">Membrane</keyword>